<dbReference type="EMBL" id="JBDFQZ010000014">
    <property type="protein sequence ID" value="KAK9665152.1"/>
    <property type="molecule type" value="Genomic_DNA"/>
</dbReference>
<dbReference type="InterPro" id="IPR059039">
    <property type="entry name" value="ZNF380_CC"/>
</dbReference>
<evidence type="ECO:0000256" key="6">
    <source>
        <dbReference type="ARBA" id="ARBA00023242"/>
    </source>
</evidence>
<organism evidence="9 10">
    <name type="scientific">Saponaria officinalis</name>
    <name type="common">Common soapwort</name>
    <name type="synonym">Lychnis saponaria</name>
    <dbReference type="NCBI Taxonomy" id="3572"/>
    <lineage>
        <taxon>Eukaryota</taxon>
        <taxon>Viridiplantae</taxon>
        <taxon>Streptophyta</taxon>
        <taxon>Embryophyta</taxon>
        <taxon>Tracheophyta</taxon>
        <taxon>Spermatophyta</taxon>
        <taxon>Magnoliopsida</taxon>
        <taxon>eudicotyledons</taxon>
        <taxon>Gunneridae</taxon>
        <taxon>Pentapetalae</taxon>
        <taxon>Caryophyllales</taxon>
        <taxon>Caryophyllaceae</taxon>
        <taxon>Caryophylleae</taxon>
        <taxon>Saponaria</taxon>
    </lineage>
</organism>
<feature type="compositionally biased region" description="Acidic residues" evidence="7">
    <location>
        <begin position="311"/>
        <end position="330"/>
    </location>
</feature>
<dbReference type="GO" id="GO:0033260">
    <property type="term" value="P:nuclear DNA replication"/>
    <property type="evidence" value="ECO:0007669"/>
    <property type="project" value="TreeGrafter"/>
</dbReference>
<sequence>MADRDRKKALFRAKLNERQQQKHIDSPLVRYNEQDKPVCRVCEIALKSDSDWIPHQASRKHREALNNIKSAASRKNVVNNTKSETPSNIPDPRGDDSQKFNGDKTSMSSDVKKSRPSSALPAGFFDNQDSKRQKVGSAQVEQVDAAGGAVSSKLSSSSQTQPTRIAESVITDSSTKQTKGAVPAGFFDSKEVDIPARESENKQTKGALPEGFFDNKDADLRARGIEPVKLDVKDEYREFEKLIQEDLVEVDNRFEEEEIDAAEQIEEEEAREQRACIEKVEKYKNIKMGFIAARSKKAGRTSQIPPSKSDQEDELSSEDDSDSDDNDDDDRSFAVDWRAQHL</sequence>
<evidence type="ECO:0000256" key="1">
    <source>
        <dbReference type="ARBA" id="ARBA00004324"/>
    </source>
</evidence>
<dbReference type="PANTHER" id="PTHR13278">
    <property type="entry name" value="ZINC FINGER PROTEIN 830"/>
    <property type="match status" value="1"/>
</dbReference>
<keyword evidence="10" id="KW-1185">Reference proteome</keyword>
<dbReference type="GO" id="GO:0044773">
    <property type="term" value="P:mitotic DNA damage checkpoint signaling"/>
    <property type="evidence" value="ECO:0007669"/>
    <property type="project" value="TreeGrafter"/>
</dbReference>
<comment type="subcellular location">
    <subcellularLocation>
        <location evidence="1">Nucleus speckle</location>
    </subcellularLocation>
</comment>
<feature type="compositionally biased region" description="Basic and acidic residues" evidence="7">
    <location>
        <begin position="188"/>
        <end position="203"/>
    </location>
</feature>
<feature type="compositionally biased region" description="Basic and acidic residues" evidence="7">
    <location>
        <begin position="1"/>
        <end position="25"/>
    </location>
</feature>
<evidence type="ECO:0000256" key="5">
    <source>
        <dbReference type="ARBA" id="ARBA00022833"/>
    </source>
</evidence>
<feature type="domain" description="ZNF380 coiled-coil" evidence="8">
    <location>
        <begin position="208"/>
        <end position="285"/>
    </location>
</feature>
<keyword evidence="3" id="KW-0479">Metal-binding</keyword>
<evidence type="ECO:0000313" key="9">
    <source>
        <dbReference type="EMBL" id="KAK9665150.1"/>
    </source>
</evidence>
<feature type="region of interest" description="Disordered" evidence="7">
    <location>
        <begin position="295"/>
        <end position="342"/>
    </location>
</feature>
<feature type="region of interest" description="Disordered" evidence="7">
    <location>
        <begin position="50"/>
        <end position="214"/>
    </location>
</feature>
<evidence type="ECO:0000256" key="4">
    <source>
        <dbReference type="ARBA" id="ARBA00022771"/>
    </source>
</evidence>
<feature type="compositionally biased region" description="Basic and acidic residues" evidence="7">
    <location>
        <begin position="92"/>
        <end position="102"/>
    </location>
</feature>
<evidence type="ECO:0000256" key="3">
    <source>
        <dbReference type="ARBA" id="ARBA00022723"/>
    </source>
</evidence>
<feature type="region of interest" description="Disordered" evidence="7">
    <location>
        <begin position="1"/>
        <end position="29"/>
    </location>
</feature>
<evidence type="ECO:0000256" key="2">
    <source>
        <dbReference type="ARBA" id="ARBA00022473"/>
    </source>
</evidence>
<accession>A0AAW1GL10</accession>
<name>A0AAW1GL10_SAPOF</name>
<dbReference type="Pfam" id="PF23406">
    <property type="entry name" value="ZNF380_CC"/>
    <property type="match status" value="1"/>
</dbReference>
<reference evidence="9 10" key="1">
    <citation type="submission" date="2024-03" db="EMBL/GenBank/DDBJ databases">
        <title>WGS assembly of Saponaria officinalis var. Norfolk2.</title>
        <authorList>
            <person name="Jenkins J."/>
            <person name="Shu S."/>
            <person name="Grimwood J."/>
            <person name="Barry K."/>
            <person name="Goodstein D."/>
            <person name="Schmutz J."/>
            <person name="Leebens-Mack J."/>
            <person name="Osbourn A."/>
        </authorList>
    </citation>
    <scope>NUCLEOTIDE SEQUENCE [LARGE SCALE GENOMIC DNA]</scope>
    <source>
        <strain evidence="10">cv. Norfolk2</strain>
        <strain evidence="9">JIC</strain>
        <tissue evidence="9">Leaf</tissue>
    </source>
</reference>
<dbReference type="GO" id="GO:0003676">
    <property type="term" value="F:nucleic acid binding"/>
    <property type="evidence" value="ECO:0007669"/>
    <property type="project" value="InterPro"/>
</dbReference>
<keyword evidence="6" id="KW-0539">Nucleus</keyword>
<keyword evidence="5" id="KW-0862">Zinc</keyword>
<gene>
    <name evidence="9" type="ORF">RND81_14G093700</name>
</gene>
<evidence type="ECO:0000259" key="8">
    <source>
        <dbReference type="Pfam" id="PF23406"/>
    </source>
</evidence>
<dbReference type="GO" id="GO:0005681">
    <property type="term" value="C:spliceosomal complex"/>
    <property type="evidence" value="ECO:0007669"/>
    <property type="project" value="InterPro"/>
</dbReference>
<dbReference type="AlphaFoldDB" id="A0AAW1GL10"/>
<evidence type="ECO:0000313" key="10">
    <source>
        <dbReference type="Proteomes" id="UP001443914"/>
    </source>
</evidence>
<dbReference type="EMBL" id="JBDFQZ010000014">
    <property type="protein sequence ID" value="KAK9665150.1"/>
    <property type="molecule type" value="Genomic_DNA"/>
</dbReference>
<keyword evidence="4" id="KW-0863">Zinc-finger</keyword>
<proteinExistence type="predicted"/>
<dbReference type="InterPro" id="IPR040050">
    <property type="entry name" value="ZNF830-like"/>
</dbReference>
<keyword evidence="2" id="KW-0217">Developmental protein</keyword>
<comment type="caution">
    <text evidence="9">The sequence shown here is derived from an EMBL/GenBank/DDBJ whole genome shotgun (WGS) entry which is preliminary data.</text>
</comment>
<protein>
    <recommendedName>
        <fullName evidence="8">ZNF380 coiled-coil domain-containing protein</fullName>
    </recommendedName>
</protein>
<dbReference type="PANTHER" id="PTHR13278:SF0">
    <property type="entry name" value="ZINC FINGER PROTEIN 830"/>
    <property type="match status" value="1"/>
</dbReference>
<dbReference type="GO" id="GO:0008270">
    <property type="term" value="F:zinc ion binding"/>
    <property type="evidence" value="ECO:0007669"/>
    <property type="project" value="UniProtKB-KW"/>
</dbReference>
<evidence type="ECO:0000256" key="7">
    <source>
        <dbReference type="SAM" id="MobiDB-lite"/>
    </source>
</evidence>
<dbReference type="Proteomes" id="UP001443914">
    <property type="component" value="Unassembled WGS sequence"/>
</dbReference>
<feature type="compositionally biased region" description="Polar residues" evidence="7">
    <location>
        <begin position="76"/>
        <end position="88"/>
    </location>
</feature>
<dbReference type="GO" id="GO:0033314">
    <property type="term" value="P:mitotic DNA replication checkpoint signaling"/>
    <property type="evidence" value="ECO:0007669"/>
    <property type="project" value="TreeGrafter"/>
</dbReference>